<protein>
    <submittedName>
        <fullName evidence="1">Uncharacterized protein</fullName>
    </submittedName>
</protein>
<dbReference type="EMBL" id="JANPWB010000005">
    <property type="protein sequence ID" value="KAJ1185658.1"/>
    <property type="molecule type" value="Genomic_DNA"/>
</dbReference>
<sequence>MYCYVHLYYCLSGTGLSDKSKRKACVAPTTAAGITIAGFLKRVVNVISIEIELAKHQLSLSSPNSVPSPASASASALLACDNHSASGVVTVIDVEPCTNAEESEDLDVDVSERHLLWGRAKERGLPVTAIPPEQLPHVLPHLLPHMRRLSTVYPSPLLHMYLSLRVTLRSPTMYGELFFSPLPRLPPLINLFRDVTFRPQPARM</sequence>
<name>A0AAV7U9R1_PLEWA</name>
<evidence type="ECO:0000313" key="2">
    <source>
        <dbReference type="Proteomes" id="UP001066276"/>
    </source>
</evidence>
<dbReference type="AlphaFoldDB" id="A0AAV7U9R1"/>
<dbReference type="Proteomes" id="UP001066276">
    <property type="component" value="Chromosome 3_1"/>
</dbReference>
<accession>A0AAV7U9R1</accession>
<evidence type="ECO:0000313" key="1">
    <source>
        <dbReference type="EMBL" id="KAJ1185658.1"/>
    </source>
</evidence>
<gene>
    <name evidence="1" type="ORF">NDU88_002448</name>
</gene>
<comment type="caution">
    <text evidence="1">The sequence shown here is derived from an EMBL/GenBank/DDBJ whole genome shotgun (WGS) entry which is preliminary data.</text>
</comment>
<reference evidence="1" key="1">
    <citation type="journal article" date="2022" name="bioRxiv">
        <title>Sequencing and chromosome-scale assembly of the giantPleurodeles waltlgenome.</title>
        <authorList>
            <person name="Brown T."/>
            <person name="Elewa A."/>
            <person name="Iarovenko S."/>
            <person name="Subramanian E."/>
            <person name="Araus A.J."/>
            <person name="Petzold A."/>
            <person name="Susuki M."/>
            <person name="Suzuki K.-i.T."/>
            <person name="Hayashi T."/>
            <person name="Toyoda A."/>
            <person name="Oliveira C."/>
            <person name="Osipova E."/>
            <person name="Leigh N.D."/>
            <person name="Simon A."/>
            <person name="Yun M.H."/>
        </authorList>
    </citation>
    <scope>NUCLEOTIDE SEQUENCE</scope>
    <source>
        <strain evidence="1">20211129_DDA</strain>
        <tissue evidence="1">Liver</tissue>
    </source>
</reference>
<proteinExistence type="predicted"/>
<organism evidence="1 2">
    <name type="scientific">Pleurodeles waltl</name>
    <name type="common">Iberian ribbed newt</name>
    <dbReference type="NCBI Taxonomy" id="8319"/>
    <lineage>
        <taxon>Eukaryota</taxon>
        <taxon>Metazoa</taxon>
        <taxon>Chordata</taxon>
        <taxon>Craniata</taxon>
        <taxon>Vertebrata</taxon>
        <taxon>Euteleostomi</taxon>
        <taxon>Amphibia</taxon>
        <taxon>Batrachia</taxon>
        <taxon>Caudata</taxon>
        <taxon>Salamandroidea</taxon>
        <taxon>Salamandridae</taxon>
        <taxon>Pleurodelinae</taxon>
        <taxon>Pleurodeles</taxon>
    </lineage>
</organism>
<keyword evidence="2" id="KW-1185">Reference proteome</keyword>